<dbReference type="Proteomes" id="UP001163603">
    <property type="component" value="Chromosome 3"/>
</dbReference>
<proteinExistence type="predicted"/>
<sequence>MQMCFMQYASVVCANGGPYLQSSESSLLGKEAYTFYHLKNASQV</sequence>
<gene>
    <name evidence="1" type="ORF">Pint_05865</name>
</gene>
<comment type="caution">
    <text evidence="1">The sequence shown here is derived from an EMBL/GenBank/DDBJ whole genome shotgun (WGS) entry which is preliminary data.</text>
</comment>
<name>A0ACC0ZA86_9ROSI</name>
<dbReference type="EMBL" id="CM047738">
    <property type="protein sequence ID" value="KAJ0047156.1"/>
    <property type="molecule type" value="Genomic_DNA"/>
</dbReference>
<protein>
    <submittedName>
        <fullName evidence="1">Uncharacterized protein</fullName>
    </submittedName>
</protein>
<organism evidence="1 2">
    <name type="scientific">Pistacia integerrima</name>
    <dbReference type="NCBI Taxonomy" id="434235"/>
    <lineage>
        <taxon>Eukaryota</taxon>
        <taxon>Viridiplantae</taxon>
        <taxon>Streptophyta</taxon>
        <taxon>Embryophyta</taxon>
        <taxon>Tracheophyta</taxon>
        <taxon>Spermatophyta</taxon>
        <taxon>Magnoliopsida</taxon>
        <taxon>eudicotyledons</taxon>
        <taxon>Gunneridae</taxon>
        <taxon>Pentapetalae</taxon>
        <taxon>rosids</taxon>
        <taxon>malvids</taxon>
        <taxon>Sapindales</taxon>
        <taxon>Anacardiaceae</taxon>
        <taxon>Pistacia</taxon>
    </lineage>
</organism>
<evidence type="ECO:0000313" key="1">
    <source>
        <dbReference type="EMBL" id="KAJ0047156.1"/>
    </source>
</evidence>
<keyword evidence="2" id="KW-1185">Reference proteome</keyword>
<evidence type="ECO:0000313" key="2">
    <source>
        <dbReference type="Proteomes" id="UP001163603"/>
    </source>
</evidence>
<reference evidence="2" key="1">
    <citation type="journal article" date="2023" name="G3 (Bethesda)">
        <title>Genome assembly and association tests identify interacting loci associated with vigor, precocity, and sex in interspecific pistachio rootstocks.</title>
        <authorList>
            <person name="Palmer W."/>
            <person name="Jacygrad E."/>
            <person name="Sagayaradj S."/>
            <person name="Cavanaugh K."/>
            <person name="Han R."/>
            <person name="Bertier L."/>
            <person name="Beede B."/>
            <person name="Kafkas S."/>
            <person name="Golino D."/>
            <person name="Preece J."/>
            <person name="Michelmore R."/>
        </authorList>
    </citation>
    <scope>NUCLEOTIDE SEQUENCE [LARGE SCALE GENOMIC DNA]</scope>
</reference>
<accession>A0ACC0ZA86</accession>